<dbReference type="KEGG" id="hsw:Hsw_0458"/>
<keyword evidence="3" id="KW-1185">Reference proteome</keyword>
<protein>
    <submittedName>
        <fullName evidence="2">Uncharacterized protein</fullName>
    </submittedName>
</protein>
<feature type="compositionally biased region" description="Basic and acidic residues" evidence="1">
    <location>
        <begin position="21"/>
        <end position="33"/>
    </location>
</feature>
<accession>W8EU71</accession>
<dbReference type="EMBL" id="CP007145">
    <property type="protein sequence ID" value="AHJ96053.1"/>
    <property type="molecule type" value="Genomic_DNA"/>
</dbReference>
<feature type="region of interest" description="Disordered" evidence="1">
    <location>
        <begin position="1"/>
        <end position="39"/>
    </location>
</feature>
<evidence type="ECO:0000313" key="3">
    <source>
        <dbReference type="Proteomes" id="UP000019423"/>
    </source>
</evidence>
<dbReference type="PATRIC" id="fig|1227739.3.peg.719"/>
<name>W8EU71_9BACT</name>
<dbReference type="HOGENOM" id="CLU_2954295_0_0_10"/>
<proteinExistence type="predicted"/>
<sequence>MLDQHADYQGHQPAAVHVRQPAKELRGQERAAEQKTQINKPATNAWWWSTLFACATAGR</sequence>
<evidence type="ECO:0000256" key="1">
    <source>
        <dbReference type="SAM" id="MobiDB-lite"/>
    </source>
</evidence>
<reference evidence="2 3" key="1">
    <citation type="submission" date="2014-01" db="EMBL/GenBank/DDBJ databases">
        <title>Complete genome sequence of ionizing-radiation resistance bacterium Hymenobacter swuensis DY53.</title>
        <authorList>
            <person name="Jung J.-H."/>
            <person name="Jeong S.-W."/>
            <person name="Joe M.-H."/>
            <person name="Cho y.-j."/>
            <person name="Kim M.-K."/>
            <person name="Lim S.-Y."/>
        </authorList>
    </citation>
    <scope>NUCLEOTIDE SEQUENCE [LARGE SCALE GENOMIC DNA]</scope>
    <source>
        <strain evidence="2 3">DY53</strain>
    </source>
</reference>
<dbReference type="AlphaFoldDB" id="W8EU71"/>
<gene>
    <name evidence="2" type="ORF">Hsw_0458</name>
</gene>
<dbReference type="Proteomes" id="UP000019423">
    <property type="component" value="Chromosome"/>
</dbReference>
<organism evidence="2 3">
    <name type="scientific">Hymenobacter swuensis DY53</name>
    <dbReference type="NCBI Taxonomy" id="1227739"/>
    <lineage>
        <taxon>Bacteria</taxon>
        <taxon>Pseudomonadati</taxon>
        <taxon>Bacteroidota</taxon>
        <taxon>Cytophagia</taxon>
        <taxon>Cytophagales</taxon>
        <taxon>Hymenobacteraceae</taxon>
        <taxon>Hymenobacter</taxon>
    </lineage>
</organism>
<evidence type="ECO:0000313" key="2">
    <source>
        <dbReference type="EMBL" id="AHJ96053.1"/>
    </source>
</evidence>